<feature type="compositionally biased region" description="Polar residues" evidence="4">
    <location>
        <begin position="745"/>
        <end position="754"/>
    </location>
</feature>
<dbReference type="GO" id="GO:0004888">
    <property type="term" value="F:transmembrane signaling receptor activity"/>
    <property type="evidence" value="ECO:0007669"/>
    <property type="project" value="TreeGrafter"/>
</dbReference>
<dbReference type="Proteomes" id="UP000265000">
    <property type="component" value="Unplaced"/>
</dbReference>
<keyword evidence="5" id="KW-1133">Transmembrane helix</keyword>
<evidence type="ECO:0000256" key="1">
    <source>
        <dbReference type="ARBA" id="ARBA00022729"/>
    </source>
</evidence>
<protein>
    <submittedName>
        <fullName evidence="8">Platelet endothelial cell adhesion molecule</fullName>
    </submittedName>
</protein>
<keyword evidence="2" id="KW-1015">Disulfide bond</keyword>
<feature type="transmembrane region" description="Helical" evidence="5">
    <location>
        <begin position="589"/>
        <end position="611"/>
    </location>
</feature>
<dbReference type="GO" id="GO:0098742">
    <property type="term" value="P:cell-cell adhesion via plasma-membrane adhesion molecules"/>
    <property type="evidence" value="ECO:0007669"/>
    <property type="project" value="TreeGrafter"/>
</dbReference>
<dbReference type="Pfam" id="PF17736">
    <property type="entry name" value="Ig_C17orf99"/>
    <property type="match status" value="1"/>
</dbReference>
<dbReference type="InterPro" id="IPR007110">
    <property type="entry name" value="Ig-like_dom"/>
</dbReference>
<dbReference type="Gene3D" id="2.60.40.10">
    <property type="entry name" value="Immunoglobulins"/>
    <property type="match status" value="3"/>
</dbReference>
<feature type="compositionally biased region" description="Basic and acidic residues" evidence="4">
    <location>
        <begin position="689"/>
        <end position="699"/>
    </location>
</feature>
<organism evidence="8 9">
    <name type="scientific">Fundulus heteroclitus</name>
    <name type="common">Killifish</name>
    <name type="synonym">Mummichog</name>
    <dbReference type="NCBI Taxonomy" id="8078"/>
    <lineage>
        <taxon>Eukaryota</taxon>
        <taxon>Metazoa</taxon>
        <taxon>Chordata</taxon>
        <taxon>Craniata</taxon>
        <taxon>Vertebrata</taxon>
        <taxon>Euteleostomi</taxon>
        <taxon>Actinopterygii</taxon>
        <taxon>Neopterygii</taxon>
        <taxon>Teleostei</taxon>
        <taxon>Neoteleostei</taxon>
        <taxon>Acanthomorphata</taxon>
        <taxon>Ovalentaria</taxon>
        <taxon>Atherinomorphae</taxon>
        <taxon>Cyprinodontiformes</taxon>
        <taxon>Fundulidae</taxon>
        <taxon>Fundulus</taxon>
    </lineage>
</organism>
<feature type="domain" description="Ig-like" evidence="7">
    <location>
        <begin position="491"/>
        <end position="580"/>
    </location>
</feature>
<dbReference type="GeneTree" id="ENSGT01140000282577"/>
<keyword evidence="5" id="KW-0812">Transmembrane</keyword>
<proteinExistence type="predicted"/>
<accession>A0A3Q2Q7I1</accession>
<evidence type="ECO:0000256" key="4">
    <source>
        <dbReference type="SAM" id="MobiDB-lite"/>
    </source>
</evidence>
<dbReference type="InterPro" id="IPR050488">
    <property type="entry name" value="Ig_Fc_receptor"/>
</dbReference>
<dbReference type="GO" id="GO:0009897">
    <property type="term" value="C:external side of plasma membrane"/>
    <property type="evidence" value="ECO:0007669"/>
    <property type="project" value="TreeGrafter"/>
</dbReference>
<evidence type="ECO:0000256" key="3">
    <source>
        <dbReference type="ARBA" id="ARBA00023180"/>
    </source>
</evidence>
<keyword evidence="1 6" id="KW-0732">Signal</keyword>
<dbReference type="PANTHER" id="PTHR11481">
    <property type="entry name" value="IMMUNOGLOBULIN FC RECEPTOR"/>
    <property type="match status" value="1"/>
</dbReference>
<reference evidence="8" key="1">
    <citation type="submission" date="2025-08" db="UniProtKB">
        <authorList>
            <consortium name="Ensembl"/>
        </authorList>
    </citation>
    <scope>IDENTIFICATION</scope>
</reference>
<dbReference type="GO" id="GO:0006955">
    <property type="term" value="P:immune response"/>
    <property type="evidence" value="ECO:0007669"/>
    <property type="project" value="TreeGrafter"/>
</dbReference>
<feature type="region of interest" description="Disordered" evidence="4">
    <location>
        <begin position="650"/>
        <end position="761"/>
    </location>
</feature>
<feature type="chain" id="PRO_5018665584" evidence="6">
    <location>
        <begin position="22"/>
        <end position="761"/>
    </location>
</feature>
<keyword evidence="9" id="KW-1185">Reference proteome</keyword>
<dbReference type="GO" id="GO:0007166">
    <property type="term" value="P:cell surface receptor signaling pathway"/>
    <property type="evidence" value="ECO:0007669"/>
    <property type="project" value="TreeGrafter"/>
</dbReference>
<reference evidence="8" key="2">
    <citation type="submission" date="2025-09" db="UniProtKB">
        <authorList>
            <consortium name="Ensembl"/>
        </authorList>
    </citation>
    <scope>IDENTIFICATION</scope>
</reference>
<evidence type="ECO:0000313" key="8">
    <source>
        <dbReference type="Ensembl" id="ENSFHEP00000022561.1"/>
    </source>
</evidence>
<feature type="compositionally biased region" description="Polar residues" evidence="4">
    <location>
        <begin position="709"/>
        <end position="719"/>
    </location>
</feature>
<dbReference type="Pfam" id="PF13895">
    <property type="entry name" value="Ig_2"/>
    <property type="match status" value="1"/>
</dbReference>
<name>A0A3Q2Q7I1_FUNHE</name>
<evidence type="ECO:0000256" key="2">
    <source>
        <dbReference type="ARBA" id="ARBA00023157"/>
    </source>
</evidence>
<dbReference type="AlphaFoldDB" id="A0A3Q2Q7I1"/>
<dbReference type="Pfam" id="PF13927">
    <property type="entry name" value="Ig_3"/>
    <property type="match status" value="1"/>
</dbReference>
<dbReference type="InterPro" id="IPR003599">
    <property type="entry name" value="Ig_sub"/>
</dbReference>
<keyword evidence="3" id="KW-0325">Glycoprotein</keyword>
<keyword evidence="5" id="KW-0472">Membrane</keyword>
<dbReference type="InterPro" id="IPR036179">
    <property type="entry name" value="Ig-like_dom_sf"/>
</dbReference>
<dbReference type="InterPro" id="IPR013783">
    <property type="entry name" value="Ig-like_fold"/>
</dbReference>
<dbReference type="SUPFAM" id="SSF48726">
    <property type="entry name" value="Immunoglobulin"/>
    <property type="match status" value="3"/>
</dbReference>
<dbReference type="Ensembl" id="ENSFHET00000012580.1">
    <property type="protein sequence ID" value="ENSFHEP00000022561.1"/>
    <property type="gene ID" value="ENSFHEG00000003008.1"/>
</dbReference>
<dbReference type="SMART" id="SM00409">
    <property type="entry name" value="IG"/>
    <property type="match status" value="4"/>
</dbReference>
<feature type="signal peptide" evidence="6">
    <location>
        <begin position="1"/>
        <end position="21"/>
    </location>
</feature>
<dbReference type="InterPro" id="IPR040878">
    <property type="entry name" value="IL-40-like_Ig"/>
</dbReference>
<evidence type="ECO:0000256" key="5">
    <source>
        <dbReference type="SAM" id="Phobius"/>
    </source>
</evidence>
<feature type="domain" description="Ig-like" evidence="7">
    <location>
        <begin position="402"/>
        <end position="481"/>
    </location>
</feature>
<dbReference type="STRING" id="8078.ENSFHEP00000022561"/>
<sequence>MGLLLLLTSTLLFSSFHSGTALNADLKITSVDLSVEPSDEVSRGTNVTLRCKGKVLTSRMDALIRVYTISKDDVVIYNKTTSSSEDFLYHLPEARVSNNGKYRCRMHMMGEEMGSQAVRLSVTGMSTPILQLSKAIVTEGEAVNATCLAPGETGSILFNFYDGSKDIDKMGQSSNPVMFRPKGVGDHVIRCSYSVFVMPDKFSSPQSNAVNLTVKELSVGPVLTISPQDNVYEGDALKITCSVNDSMKDYPDALLLLSQGDTLLNSGNTFVHANWIVQATGPELNVVCRLYVRSAEKVAMKTVSVTELFSVPILQMSPSEVFQGDSIRLTCTSRILSYDKLGGEPLIYRLESLTDNMTQANGIFVFKAKKIDFNYTCTVVAKGIKKKSNVLAINPKVPVSAPKISVHGSAILGKELNISCLSETGTPPITYTLWKNNKQDNTVVVQEFHKPAMFTVLVSEPEQLHEYFCRASNGNREPELSDKLRTAVIVPMTKAYLMVLPTSGDISEGHSVTLICSFTGTPPVTVGWYRESDSNSLNLTTTKINTTSYTFILSKKHSDKYYCKAQNRANFVESNRVELEVGMAKWKKLLISGTVILVVSSLVMMGCVLFIRSRRGERKPSAELSVKPASPKSDDSLTVTLTHGTEVYNAATGRVQREPVSVWSSRKPETGSDDEISTASNDPEVEYTEVVHPRSEDPTRSPLRKGTDTVYSELQNSLQGAADHHDYGSAKYMDQNGDQQHDITQHNAEANNYSDLPIPVD</sequence>
<evidence type="ECO:0000313" key="9">
    <source>
        <dbReference type="Proteomes" id="UP000265000"/>
    </source>
</evidence>
<dbReference type="PROSITE" id="PS50835">
    <property type="entry name" value="IG_LIKE"/>
    <property type="match status" value="2"/>
</dbReference>
<evidence type="ECO:0000256" key="6">
    <source>
        <dbReference type="SAM" id="SignalP"/>
    </source>
</evidence>
<dbReference type="PANTHER" id="PTHR11481:SF125">
    <property type="entry name" value="PLATELET ENDOTHELIAL CELL ADHESION MOLECULE-LIKE ISOFORM X1"/>
    <property type="match status" value="1"/>
</dbReference>
<evidence type="ECO:0000259" key="7">
    <source>
        <dbReference type="PROSITE" id="PS50835"/>
    </source>
</evidence>